<keyword evidence="2" id="KW-1185">Reference proteome</keyword>
<comment type="caution">
    <text evidence="1">The sequence shown here is derived from an EMBL/GenBank/DDBJ whole genome shotgun (WGS) entry which is preliminary data.</text>
</comment>
<gene>
    <name evidence="1" type="ORF">KI387_017004</name>
</gene>
<evidence type="ECO:0000313" key="1">
    <source>
        <dbReference type="EMBL" id="KAH9322365.1"/>
    </source>
</evidence>
<dbReference type="Proteomes" id="UP000824469">
    <property type="component" value="Unassembled WGS sequence"/>
</dbReference>
<dbReference type="InterPro" id="IPR012337">
    <property type="entry name" value="RNaseH-like_sf"/>
</dbReference>
<dbReference type="SUPFAM" id="SSF53098">
    <property type="entry name" value="Ribonuclease H-like"/>
    <property type="match status" value="1"/>
</dbReference>
<dbReference type="PANTHER" id="PTHR33317">
    <property type="entry name" value="POLYNUCLEOTIDYL TRANSFERASE, RIBONUCLEASE H-LIKE SUPERFAMILY PROTEIN"/>
    <property type="match status" value="1"/>
</dbReference>
<feature type="non-terminal residue" evidence="1">
    <location>
        <position position="1"/>
    </location>
</feature>
<dbReference type="GO" id="GO:0000967">
    <property type="term" value="P:rRNA 5'-end processing"/>
    <property type="evidence" value="ECO:0007669"/>
    <property type="project" value="TreeGrafter"/>
</dbReference>
<reference evidence="1 2" key="1">
    <citation type="journal article" date="2021" name="Nat. Plants">
        <title>The Taxus genome provides insights into paclitaxel biosynthesis.</title>
        <authorList>
            <person name="Xiong X."/>
            <person name="Gou J."/>
            <person name="Liao Q."/>
            <person name="Li Y."/>
            <person name="Zhou Q."/>
            <person name="Bi G."/>
            <person name="Li C."/>
            <person name="Du R."/>
            <person name="Wang X."/>
            <person name="Sun T."/>
            <person name="Guo L."/>
            <person name="Liang H."/>
            <person name="Lu P."/>
            <person name="Wu Y."/>
            <person name="Zhang Z."/>
            <person name="Ro D.K."/>
            <person name="Shang Y."/>
            <person name="Huang S."/>
            <person name="Yan J."/>
        </authorList>
    </citation>
    <scope>NUCLEOTIDE SEQUENCE [LARGE SCALE GENOMIC DNA]</scope>
    <source>
        <strain evidence="1">Ta-2019</strain>
    </source>
</reference>
<sequence length="105" mass="12042">VLIRKRSNINLIAANLQDLVDQFSLAGFVIGYPLPMYKFQSTQAFRVKLFADQLKKTGRFEGLAYTYWDERLTTKAMECMLKPLDLHPLKMKGIEDKFAAVGILQ</sequence>
<dbReference type="Gene3D" id="3.30.420.140">
    <property type="entry name" value="YqgF/RNase H-like domain"/>
    <property type="match status" value="1"/>
</dbReference>
<proteinExistence type="predicted"/>
<dbReference type="AlphaFoldDB" id="A0AA38GJM1"/>
<dbReference type="InterPro" id="IPR037027">
    <property type="entry name" value="YqgF/RNaseH-like_dom_sf"/>
</dbReference>
<organism evidence="1 2">
    <name type="scientific">Taxus chinensis</name>
    <name type="common">Chinese yew</name>
    <name type="synonym">Taxus wallichiana var. chinensis</name>
    <dbReference type="NCBI Taxonomy" id="29808"/>
    <lineage>
        <taxon>Eukaryota</taxon>
        <taxon>Viridiplantae</taxon>
        <taxon>Streptophyta</taxon>
        <taxon>Embryophyta</taxon>
        <taxon>Tracheophyta</taxon>
        <taxon>Spermatophyta</taxon>
        <taxon>Pinopsida</taxon>
        <taxon>Pinidae</taxon>
        <taxon>Conifers II</taxon>
        <taxon>Cupressales</taxon>
        <taxon>Taxaceae</taxon>
        <taxon>Taxus</taxon>
    </lineage>
</organism>
<name>A0AA38GJM1_TAXCH</name>
<feature type="non-terminal residue" evidence="1">
    <location>
        <position position="105"/>
    </location>
</feature>
<dbReference type="EMBL" id="JAHRHJ020000003">
    <property type="protein sequence ID" value="KAH9322365.1"/>
    <property type="molecule type" value="Genomic_DNA"/>
</dbReference>
<dbReference type="OMA" id="YTYWDEC"/>
<dbReference type="PANTHER" id="PTHR33317:SF1">
    <property type="entry name" value="POLYNUCLEOTIDYL TRANSFERASE, RIBONUCLEASE H-LIKE SUPERFAMILY PROTEIN"/>
    <property type="match status" value="1"/>
</dbReference>
<accession>A0AA38GJM1</accession>
<evidence type="ECO:0000313" key="2">
    <source>
        <dbReference type="Proteomes" id="UP000824469"/>
    </source>
</evidence>
<dbReference type="Pfam" id="PF03652">
    <property type="entry name" value="RuvX"/>
    <property type="match status" value="1"/>
</dbReference>
<protein>
    <submittedName>
        <fullName evidence="1">Uncharacterized protein</fullName>
    </submittedName>
</protein>
<dbReference type="InterPro" id="IPR005227">
    <property type="entry name" value="YqgF"/>
</dbReference>